<proteinExistence type="predicted"/>
<name>I2GFE8_9BACT</name>
<accession>I2GFE8</accession>
<dbReference type="Proteomes" id="UP000009309">
    <property type="component" value="Unassembled WGS sequence"/>
</dbReference>
<protein>
    <submittedName>
        <fullName evidence="1">Uncharacterized protein</fullName>
    </submittedName>
</protein>
<comment type="caution">
    <text evidence="1">The sequence shown here is derived from an EMBL/GenBank/DDBJ whole genome shotgun (WGS) entry which is preliminary data.</text>
</comment>
<evidence type="ECO:0000313" key="2">
    <source>
        <dbReference type="Proteomes" id="UP000009309"/>
    </source>
</evidence>
<dbReference type="EMBL" id="CAIT01000005">
    <property type="protein sequence ID" value="CCH52623.1"/>
    <property type="molecule type" value="Genomic_DNA"/>
</dbReference>
<sequence length="32" mass="3669">MTCGGFDIPHWTIPLQSIFGLLLRNGFQVDYE</sequence>
<gene>
    <name evidence="1" type="ORF">BN8_01637</name>
</gene>
<organism evidence="1 2">
    <name type="scientific">Fibrisoma limi BUZ 3</name>
    <dbReference type="NCBI Taxonomy" id="1185876"/>
    <lineage>
        <taxon>Bacteria</taxon>
        <taxon>Pseudomonadati</taxon>
        <taxon>Bacteroidota</taxon>
        <taxon>Cytophagia</taxon>
        <taxon>Cytophagales</taxon>
        <taxon>Spirosomataceae</taxon>
        <taxon>Fibrisoma</taxon>
    </lineage>
</organism>
<dbReference type="STRING" id="1185876.BN8_01637"/>
<reference evidence="1 2" key="1">
    <citation type="journal article" date="2012" name="J. Bacteriol.">
        <title>Genome Sequence of the Filamentous Bacterium Fibrisoma limi BUZ 3T.</title>
        <authorList>
            <person name="Filippini M."/>
            <person name="Qi W."/>
            <person name="Jaenicke S."/>
            <person name="Goesmann A."/>
            <person name="Smits T.H."/>
            <person name="Bagheri H.C."/>
        </authorList>
    </citation>
    <scope>NUCLEOTIDE SEQUENCE [LARGE SCALE GENOMIC DNA]</scope>
    <source>
        <strain evidence="2">BUZ 3T</strain>
    </source>
</reference>
<evidence type="ECO:0000313" key="1">
    <source>
        <dbReference type="EMBL" id="CCH52623.1"/>
    </source>
</evidence>
<dbReference type="AlphaFoldDB" id="I2GFE8"/>
<keyword evidence="2" id="KW-1185">Reference proteome</keyword>